<evidence type="ECO:0000256" key="5">
    <source>
        <dbReference type="ARBA" id="ARBA00012213"/>
    </source>
</evidence>
<keyword evidence="14" id="KW-1185">Reference proteome</keyword>
<comment type="catalytic activity">
    <reaction evidence="1">
        <text>4-hydroxy-4-methyl-2-oxoglutarate = 2 pyruvate</text>
        <dbReference type="Rhea" id="RHEA:22748"/>
        <dbReference type="ChEBI" id="CHEBI:15361"/>
        <dbReference type="ChEBI" id="CHEBI:58276"/>
        <dbReference type="EC" id="4.1.3.17"/>
    </reaction>
</comment>
<dbReference type="Proteomes" id="UP001596455">
    <property type="component" value="Unassembled WGS sequence"/>
</dbReference>
<evidence type="ECO:0000256" key="3">
    <source>
        <dbReference type="ARBA" id="ARBA00008621"/>
    </source>
</evidence>
<comment type="function">
    <text evidence="8">Catalyzes the aldol cleavage of 4-hydroxy-4-methyl-2-oxoglutarate (HMG) into 2 molecules of pyruvate. Also contains a secondary oxaloacetate (OAA) decarboxylase activity due to the common pyruvate enolate transition state formed following C-C bond cleavage in the retro-aldol and decarboxylation reactions.</text>
</comment>
<dbReference type="SUPFAM" id="SSF89562">
    <property type="entry name" value="RraA-like"/>
    <property type="match status" value="1"/>
</dbReference>
<organism evidence="13 14">
    <name type="scientific">Georgenia alba</name>
    <dbReference type="NCBI Taxonomy" id="2233858"/>
    <lineage>
        <taxon>Bacteria</taxon>
        <taxon>Bacillati</taxon>
        <taxon>Actinomycetota</taxon>
        <taxon>Actinomycetes</taxon>
        <taxon>Micrococcales</taxon>
        <taxon>Bogoriellaceae</taxon>
        <taxon>Georgenia</taxon>
    </lineage>
</organism>
<comment type="similarity">
    <text evidence="3">Belongs to the class II aldolase/RraA-like family.</text>
</comment>
<comment type="cofactor">
    <cofactor evidence="2">
        <name>a divalent metal cation</name>
        <dbReference type="ChEBI" id="CHEBI:60240"/>
    </cofactor>
</comment>
<dbReference type="PANTHER" id="PTHR33254:SF4">
    <property type="entry name" value="4-HYDROXY-4-METHYL-2-OXOGLUTARATE ALDOLASE 3-RELATED"/>
    <property type="match status" value="1"/>
</dbReference>
<comment type="catalytic activity">
    <reaction evidence="12">
        <text>oxaloacetate + H(+) = pyruvate + CO2</text>
        <dbReference type="Rhea" id="RHEA:15641"/>
        <dbReference type="ChEBI" id="CHEBI:15361"/>
        <dbReference type="ChEBI" id="CHEBI:15378"/>
        <dbReference type="ChEBI" id="CHEBI:16452"/>
        <dbReference type="ChEBI" id="CHEBI:16526"/>
        <dbReference type="EC" id="4.1.1.112"/>
    </reaction>
</comment>
<evidence type="ECO:0000256" key="8">
    <source>
        <dbReference type="ARBA" id="ARBA00025046"/>
    </source>
</evidence>
<dbReference type="PANTHER" id="PTHR33254">
    <property type="entry name" value="4-HYDROXY-4-METHYL-2-OXOGLUTARATE ALDOLASE 3-RELATED"/>
    <property type="match status" value="1"/>
</dbReference>
<sequence>MDYADIKKLYDGLRVSDVRDGMDWIGLFSKGSVHRDIRPLFDGARLAGPALTVRLAASHIQAPPVTPDEYTDWARNHWYKEKHIEPYVSEIQQGDVVVIEAPDLGVGQLGSFNTLNFYVHGAQGVVSSGGVRDTDECRLQQVPIFTRFISHSMTQGRIEYVEHNTPITVGGVRVNPRDLVVGDGDGVIVVPEEHIEEVAKYARQEADNDKRGRRRMYEQLGWAPDETVQVDAPVATQN</sequence>
<protein>
    <recommendedName>
        <fullName evidence="7">Putative 4-hydroxy-4-methyl-2-oxoglutarate aldolase</fullName>
        <ecNumber evidence="6">4.1.1.112</ecNumber>
        <ecNumber evidence="5">4.1.3.17</ecNumber>
    </recommendedName>
    <alternativeName>
        <fullName evidence="11">Oxaloacetate decarboxylase</fullName>
    </alternativeName>
    <alternativeName>
        <fullName evidence="9">Regulator of ribonuclease activity homolog</fullName>
    </alternativeName>
    <alternativeName>
        <fullName evidence="10">RraA-like protein</fullName>
    </alternativeName>
</protein>
<comment type="caution">
    <text evidence="13">The sequence shown here is derived from an EMBL/GenBank/DDBJ whole genome shotgun (WGS) entry which is preliminary data.</text>
</comment>
<evidence type="ECO:0000256" key="9">
    <source>
        <dbReference type="ARBA" id="ARBA00029596"/>
    </source>
</evidence>
<dbReference type="EC" id="4.1.3.17" evidence="5"/>
<evidence type="ECO:0000256" key="7">
    <source>
        <dbReference type="ARBA" id="ARBA00016549"/>
    </source>
</evidence>
<proteinExistence type="inferred from homology"/>
<comment type="subunit">
    <text evidence="4">Homotrimer.</text>
</comment>
<name>A0ABW2QAS7_9MICO</name>
<dbReference type="Pfam" id="PF03737">
    <property type="entry name" value="RraA-like"/>
    <property type="match status" value="1"/>
</dbReference>
<dbReference type="InterPro" id="IPR005493">
    <property type="entry name" value="RraA/RraA-like"/>
</dbReference>
<dbReference type="Gene3D" id="3.50.30.40">
    <property type="entry name" value="Ribonuclease E inhibitor RraA/RraA-like"/>
    <property type="match status" value="1"/>
</dbReference>
<evidence type="ECO:0000256" key="6">
    <source>
        <dbReference type="ARBA" id="ARBA00012947"/>
    </source>
</evidence>
<accession>A0ABW2QAS7</accession>
<evidence type="ECO:0000313" key="13">
    <source>
        <dbReference type="EMBL" id="MFC7404685.1"/>
    </source>
</evidence>
<evidence type="ECO:0000313" key="14">
    <source>
        <dbReference type="Proteomes" id="UP001596455"/>
    </source>
</evidence>
<evidence type="ECO:0000256" key="12">
    <source>
        <dbReference type="ARBA" id="ARBA00047973"/>
    </source>
</evidence>
<dbReference type="EC" id="4.1.1.112" evidence="6"/>
<evidence type="ECO:0000256" key="1">
    <source>
        <dbReference type="ARBA" id="ARBA00001342"/>
    </source>
</evidence>
<evidence type="ECO:0000256" key="10">
    <source>
        <dbReference type="ARBA" id="ARBA00030169"/>
    </source>
</evidence>
<dbReference type="EMBL" id="JBHTCQ010000001">
    <property type="protein sequence ID" value="MFC7404685.1"/>
    <property type="molecule type" value="Genomic_DNA"/>
</dbReference>
<evidence type="ECO:0000256" key="11">
    <source>
        <dbReference type="ARBA" id="ARBA00032305"/>
    </source>
</evidence>
<dbReference type="InterPro" id="IPR036704">
    <property type="entry name" value="RraA/RraA-like_sf"/>
</dbReference>
<dbReference type="RefSeq" id="WP_382392313.1">
    <property type="nucleotide sequence ID" value="NZ_JBHTCQ010000001.1"/>
</dbReference>
<evidence type="ECO:0000256" key="4">
    <source>
        <dbReference type="ARBA" id="ARBA00011233"/>
    </source>
</evidence>
<gene>
    <name evidence="13" type="ORF">ACFQQL_06150</name>
</gene>
<dbReference type="CDD" id="cd16841">
    <property type="entry name" value="RraA_family"/>
    <property type="match status" value="1"/>
</dbReference>
<evidence type="ECO:0000256" key="2">
    <source>
        <dbReference type="ARBA" id="ARBA00001968"/>
    </source>
</evidence>
<reference evidence="14" key="1">
    <citation type="journal article" date="2019" name="Int. J. Syst. Evol. Microbiol.">
        <title>The Global Catalogue of Microorganisms (GCM) 10K type strain sequencing project: providing services to taxonomists for standard genome sequencing and annotation.</title>
        <authorList>
            <consortium name="The Broad Institute Genomics Platform"/>
            <consortium name="The Broad Institute Genome Sequencing Center for Infectious Disease"/>
            <person name="Wu L."/>
            <person name="Ma J."/>
        </authorList>
    </citation>
    <scope>NUCLEOTIDE SEQUENCE [LARGE SCALE GENOMIC DNA]</scope>
    <source>
        <strain evidence="14">JCM 1490</strain>
    </source>
</reference>